<dbReference type="PROSITE" id="PS50297">
    <property type="entry name" value="ANK_REP_REGION"/>
    <property type="match status" value="1"/>
</dbReference>
<dbReference type="AlphaFoldDB" id="A0A8K1C8G5"/>
<gene>
    <name evidence="5" type="ORF">Poli38472_010173</name>
</gene>
<dbReference type="InterPro" id="IPR002110">
    <property type="entry name" value="Ankyrin_rpt"/>
</dbReference>
<name>A0A8K1C8G5_PYTOL</name>
<comment type="caution">
    <text evidence="5">The sequence shown here is derived from an EMBL/GenBank/DDBJ whole genome shotgun (WGS) entry which is preliminary data.</text>
</comment>
<dbReference type="InterPro" id="IPR035892">
    <property type="entry name" value="C2_domain_sf"/>
</dbReference>
<dbReference type="SUPFAM" id="SSF48403">
    <property type="entry name" value="Ankyrin repeat"/>
    <property type="match status" value="1"/>
</dbReference>
<dbReference type="OrthoDB" id="125484at2759"/>
<keyword evidence="2 3" id="KW-0040">ANK repeat</keyword>
<evidence type="ECO:0000313" key="5">
    <source>
        <dbReference type="EMBL" id="TMW58614.1"/>
    </source>
</evidence>
<dbReference type="Pfam" id="PF00023">
    <property type="entry name" value="Ank"/>
    <property type="match status" value="1"/>
</dbReference>
<keyword evidence="6" id="KW-1185">Reference proteome</keyword>
<protein>
    <recommendedName>
        <fullName evidence="7">C2 domain-containing protein</fullName>
    </recommendedName>
</protein>
<dbReference type="InterPro" id="IPR036770">
    <property type="entry name" value="Ankyrin_rpt-contain_sf"/>
</dbReference>
<accession>A0A8K1C8G5</accession>
<feature type="repeat" description="ANK" evidence="3">
    <location>
        <begin position="13"/>
        <end position="45"/>
    </location>
</feature>
<reference evidence="5" key="1">
    <citation type="submission" date="2019-03" db="EMBL/GenBank/DDBJ databases">
        <title>Long read genome sequence of the mycoparasitic Pythium oligandrum ATCC 38472 isolated from sugarbeet rhizosphere.</title>
        <authorList>
            <person name="Gaulin E."/>
        </authorList>
    </citation>
    <scope>NUCLEOTIDE SEQUENCE</scope>
    <source>
        <strain evidence="5">ATCC 38472_TT</strain>
    </source>
</reference>
<feature type="compositionally biased region" description="Polar residues" evidence="4">
    <location>
        <begin position="1014"/>
        <end position="1026"/>
    </location>
</feature>
<dbReference type="PANTHER" id="PTHR24171">
    <property type="entry name" value="ANKYRIN REPEAT DOMAIN-CONTAINING PROTEIN 39-RELATED"/>
    <property type="match status" value="1"/>
</dbReference>
<dbReference type="Proteomes" id="UP000794436">
    <property type="component" value="Unassembled WGS sequence"/>
</dbReference>
<evidence type="ECO:0000256" key="4">
    <source>
        <dbReference type="SAM" id="MobiDB-lite"/>
    </source>
</evidence>
<evidence type="ECO:0000256" key="3">
    <source>
        <dbReference type="PROSITE-ProRule" id="PRU00023"/>
    </source>
</evidence>
<sequence length="1208" mass="136569">MNQQDELGTLEENDEVLLHSAVKADDIAKVTMFLTQGVDINSEDSTGRTLLHEAAQWMAFAVGRELIHRGAHVNALDQGGNRPLTSLILAGLPAKDDDAVRQSRREFYIDTWVEFARFLVMNGAKWSNKDDQRVEQTLGKLERTGHIGRCRSRVLSLVTGLRAWTQEQEAGRKDLSKLPLSVFRRGEDDVRVYFDSIAKSKTLMLHKTICVVGAGQSGKTSFVKCLNAGLGDAIQPETSASRVFECNSSDEAVKKQYQVTVWDDHSRFNIQMRLYAVCVDLKAYQVAVKSGENAMQVFVCTHVFRYFEELSARDPYAEFAVVGTKANELGEDLPSLDTIKANLMIRLTRMEVLTREKILKAIQKIQEELDTDPHDDLRAVLTKQKAQLEAQSLKKTRILINELLTPTFSEEQSKSTLLEAVQEWVSSSELVFPLPEVYDRVQKLLQELTMARNNVIVSIDDIKTWLTTDSEMSTDPATLPAVLLALHDFGEILWLDQTNGPLAKLIFLRPSAIMKIVQQAVELGETRVSHDTLVELPLWNDIKDNQERLLELKLLLSHLRIAYPSGTNRVKWNSDIVIPQHMLQSEIKQPHSPAPLFPHHLRWEYRFRTHQPLDLLAQLCVQSHSPHFSSHRVFSDGAFHTSVAHEYQTQVSQLPIEASNGPTLVVDVRAASMDIAWQQLVWYSMNLEKLLDVYYPALWITRHAISSEGKRLAVDRLVAEGSTKRSSGLLPPSMEWYINKLWRDRIAPPVDQDVIQLASGPRLMNLLLSELSDMETRLVTIVSRCFRVVESGLHDLQARIDATKQSLVQFVKTHSHRLEYPALWTLEYQRQGIQSTYVVKLRSHLTGKCYHEPIELSVGSDFFGKYGVHIKRGLSLFTHIVPNMIGKALVEAIVDACSNELDRSTGVHHLVKDLKLPSYGVMDMEKNRSIQPDESLSLLKDLLQIDDPDFDPAKMPKLSNLECGIVMEKITSPFVLQAGECIWAHRSEIQHLRPKILLRREYLTLLRGSHVPSSGSFIQSEGNQQPGERRTTMTDSDELASATNVLDYEATDSPQQYQDTIDQVTWSEHAGSTTLGIRFMGVRNLRNVRFVGMQSPYCKWKILATDGSELASGRTPRDKHGGCNPDWSTQAYSITIKGERAALEDCTLLCIIKTRTATQVLRETIAKGSYVFFDMNKEEIGKWKEQHVALLAKGEPAGLLRVQFQLPH</sequence>
<evidence type="ECO:0000256" key="2">
    <source>
        <dbReference type="ARBA" id="ARBA00023043"/>
    </source>
</evidence>
<evidence type="ECO:0008006" key="7">
    <source>
        <dbReference type="Google" id="ProtNLM"/>
    </source>
</evidence>
<dbReference type="Gene3D" id="1.25.40.20">
    <property type="entry name" value="Ankyrin repeat-containing domain"/>
    <property type="match status" value="1"/>
</dbReference>
<proteinExistence type="predicted"/>
<feature type="region of interest" description="Disordered" evidence="4">
    <location>
        <begin position="1014"/>
        <end position="1037"/>
    </location>
</feature>
<dbReference type="SUPFAM" id="SSF49562">
    <property type="entry name" value="C2 domain (Calcium/lipid-binding domain, CaLB)"/>
    <property type="match status" value="1"/>
</dbReference>
<feature type="repeat" description="ANK" evidence="3">
    <location>
        <begin position="46"/>
        <end position="78"/>
    </location>
</feature>
<keyword evidence="1" id="KW-0677">Repeat</keyword>
<organism evidence="5 6">
    <name type="scientific">Pythium oligandrum</name>
    <name type="common">Mycoparasitic fungus</name>
    <dbReference type="NCBI Taxonomy" id="41045"/>
    <lineage>
        <taxon>Eukaryota</taxon>
        <taxon>Sar</taxon>
        <taxon>Stramenopiles</taxon>
        <taxon>Oomycota</taxon>
        <taxon>Peronosporomycetes</taxon>
        <taxon>Pythiales</taxon>
        <taxon>Pythiaceae</taxon>
        <taxon>Pythium</taxon>
    </lineage>
</organism>
<dbReference type="PROSITE" id="PS50088">
    <property type="entry name" value="ANK_REPEAT"/>
    <property type="match status" value="2"/>
</dbReference>
<evidence type="ECO:0000256" key="1">
    <source>
        <dbReference type="ARBA" id="ARBA00022737"/>
    </source>
</evidence>
<dbReference type="EMBL" id="SPLM01000111">
    <property type="protein sequence ID" value="TMW58614.1"/>
    <property type="molecule type" value="Genomic_DNA"/>
</dbReference>
<evidence type="ECO:0000313" key="6">
    <source>
        <dbReference type="Proteomes" id="UP000794436"/>
    </source>
</evidence>